<organism evidence="3 4">
    <name type="scientific">Frankia torreyi</name>
    <dbReference type="NCBI Taxonomy" id="1856"/>
    <lineage>
        <taxon>Bacteria</taxon>
        <taxon>Bacillati</taxon>
        <taxon>Actinomycetota</taxon>
        <taxon>Actinomycetes</taxon>
        <taxon>Frankiales</taxon>
        <taxon>Frankiaceae</taxon>
        <taxon>Frankia</taxon>
    </lineage>
</organism>
<dbReference type="EMBL" id="JYFN01000049">
    <property type="protein sequence ID" value="KJE20846.1"/>
    <property type="molecule type" value="Genomic_DNA"/>
</dbReference>
<dbReference type="InterPro" id="IPR020904">
    <property type="entry name" value="Sc_DH/Rdtase_CS"/>
</dbReference>
<dbReference type="PANTHER" id="PTHR42760:SF40">
    <property type="entry name" value="3-OXOACYL-[ACYL-CARRIER-PROTEIN] REDUCTASE, CHLOROPLASTIC"/>
    <property type="match status" value="1"/>
</dbReference>
<dbReference type="InterPro" id="IPR036291">
    <property type="entry name" value="NAD(P)-bd_dom_sf"/>
</dbReference>
<dbReference type="OrthoDB" id="517007at2"/>
<evidence type="ECO:0000256" key="2">
    <source>
        <dbReference type="ARBA" id="ARBA00023002"/>
    </source>
</evidence>
<accession>A0A0D8B9I8</accession>
<keyword evidence="2" id="KW-0560">Oxidoreductase</keyword>
<dbReference type="SUPFAM" id="SSF51735">
    <property type="entry name" value="NAD(P)-binding Rossmann-fold domains"/>
    <property type="match status" value="1"/>
</dbReference>
<comment type="similarity">
    <text evidence="1">Belongs to the short-chain dehydrogenases/reductases (SDR) family.</text>
</comment>
<dbReference type="InterPro" id="IPR002347">
    <property type="entry name" value="SDR_fam"/>
</dbReference>
<dbReference type="PRINTS" id="PR00081">
    <property type="entry name" value="GDHRDH"/>
</dbReference>
<dbReference type="PROSITE" id="PS00061">
    <property type="entry name" value="ADH_SHORT"/>
    <property type="match status" value="1"/>
</dbReference>
<evidence type="ECO:0000256" key="1">
    <source>
        <dbReference type="ARBA" id="ARBA00006484"/>
    </source>
</evidence>
<dbReference type="PRINTS" id="PR00080">
    <property type="entry name" value="SDRFAMILY"/>
</dbReference>
<dbReference type="Gene3D" id="3.40.50.720">
    <property type="entry name" value="NAD(P)-binding Rossmann-like Domain"/>
    <property type="match status" value="1"/>
</dbReference>
<dbReference type="GO" id="GO:0016616">
    <property type="term" value="F:oxidoreductase activity, acting on the CH-OH group of donors, NAD or NADP as acceptor"/>
    <property type="evidence" value="ECO:0007669"/>
    <property type="project" value="TreeGrafter"/>
</dbReference>
<gene>
    <name evidence="3" type="ORF">FF36_04810</name>
</gene>
<dbReference type="Proteomes" id="UP000032545">
    <property type="component" value="Unassembled WGS sequence"/>
</dbReference>
<dbReference type="AlphaFoldDB" id="A0A0D8B9I8"/>
<dbReference type="PANTHER" id="PTHR42760">
    <property type="entry name" value="SHORT-CHAIN DEHYDROGENASES/REDUCTASES FAMILY MEMBER"/>
    <property type="match status" value="1"/>
</dbReference>
<reference evidence="4" key="1">
    <citation type="submission" date="2015-02" db="EMBL/GenBank/DDBJ databases">
        <title>Draft Genome of Frankia sp. CpI1-S.</title>
        <authorList>
            <person name="Oshone R.T."/>
            <person name="Ngom M."/>
            <person name="Ghodhbane-Gtari F."/>
            <person name="Gtari M."/>
            <person name="Morris K."/>
            <person name="Thomas K."/>
            <person name="Sen A."/>
            <person name="Tisa L.S."/>
        </authorList>
    </citation>
    <scope>NUCLEOTIDE SEQUENCE [LARGE SCALE GENOMIC DNA]</scope>
    <source>
        <strain evidence="4">CpI1-S</strain>
    </source>
</reference>
<reference evidence="3 4" key="2">
    <citation type="journal article" date="2016" name="Genome Announc.">
        <title>Permanent Draft Genome Sequences for Two Variants of Frankia sp. Strain CpI1, the First Frankia Strain Isolated from Root Nodules of Comptonia peregrina.</title>
        <authorList>
            <person name="Oshone R."/>
            <person name="Hurst S.G.IV."/>
            <person name="Abebe-Akele F."/>
            <person name="Simpson S."/>
            <person name="Morris K."/>
            <person name="Thomas W.K."/>
            <person name="Tisa L.S."/>
        </authorList>
    </citation>
    <scope>NUCLEOTIDE SEQUENCE [LARGE SCALE GENOMIC DNA]</scope>
    <source>
        <strain evidence="4">CpI1-S</strain>
    </source>
</reference>
<dbReference type="Pfam" id="PF13561">
    <property type="entry name" value="adh_short_C2"/>
    <property type="match status" value="1"/>
</dbReference>
<sequence length="261" mass="27180">MTASSGTHEPARRFDGRVAFITGGAAGFGLAFARELAERGASVVLADIDAAAAERSAAALAAAGHTVLPVRCDVAAEDTVDAAVARAVEHFGGIDILVNNAGRHLTRYNLPFQTLARDDVRELFDVNVMGVVNCSLAARPSMAARGGGSIINISSMASHIGTSPYAVSKLAVRGLTVAFATEFAPDNIRVNAISPGLMDTESAMADLPAELVRDIIDQRQLIHRQGRVADIVAALIYLCSAEGGFVTGETLKVTGGFPLYS</sequence>
<dbReference type="GO" id="GO:0030497">
    <property type="term" value="P:fatty acid elongation"/>
    <property type="evidence" value="ECO:0007669"/>
    <property type="project" value="TreeGrafter"/>
</dbReference>
<evidence type="ECO:0008006" key="5">
    <source>
        <dbReference type="Google" id="ProtNLM"/>
    </source>
</evidence>
<dbReference type="CDD" id="cd05233">
    <property type="entry name" value="SDR_c"/>
    <property type="match status" value="1"/>
</dbReference>
<protein>
    <recommendedName>
        <fullName evidence="5">3-oxoacyl-[acyl-carrier-protein] reductase</fullName>
    </recommendedName>
</protein>
<dbReference type="RefSeq" id="WP_044887323.1">
    <property type="nucleotide sequence ID" value="NZ_JYFN01000049.1"/>
</dbReference>
<proteinExistence type="inferred from homology"/>
<evidence type="ECO:0000313" key="4">
    <source>
        <dbReference type="Proteomes" id="UP000032545"/>
    </source>
</evidence>
<dbReference type="PATRIC" id="fig|1502723.3.peg.4784"/>
<comment type="caution">
    <text evidence="3">The sequence shown here is derived from an EMBL/GenBank/DDBJ whole genome shotgun (WGS) entry which is preliminary data.</text>
</comment>
<keyword evidence="4" id="KW-1185">Reference proteome</keyword>
<evidence type="ECO:0000313" key="3">
    <source>
        <dbReference type="EMBL" id="KJE20846.1"/>
    </source>
</evidence>
<dbReference type="FunFam" id="3.40.50.720:FF:000084">
    <property type="entry name" value="Short-chain dehydrogenase reductase"/>
    <property type="match status" value="1"/>
</dbReference>
<name>A0A0D8B9I8_9ACTN</name>